<feature type="domain" description="Flavodoxin-like" evidence="1">
    <location>
        <begin position="2"/>
        <end position="83"/>
    </location>
</feature>
<dbReference type="PANTHER" id="PTHR39201">
    <property type="entry name" value="EXPORTED PROTEIN-RELATED"/>
    <property type="match status" value="1"/>
</dbReference>
<name>A0A4Q7DX69_9LACO</name>
<dbReference type="SUPFAM" id="SSF52218">
    <property type="entry name" value="Flavoproteins"/>
    <property type="match status" value="1"/>
</dbReference>
<protein>
    <submittedName>
        <fullName evidence="2">Trp repressor-binding protein</fullName>
    </submittedName>
</protein>
<dbReference type="Gene3D" id="3.40.50.360">
    <property type="match status" value="1"/>
</dbReference>
<gene>
    <name evidence="2" type="ORF">LDELB18P1_1930</name>
</gene>
<dbReference type="EMBL" id="SETJ01000090">
    <property type="protein sequence ID" value="RZM15339.1"/>
    <property type="molecule type" value="Genomic_DNA"/>
</dbReference>
<evidence type="ECO:0000259" key="1">
    <source>
        <dbReference type="Pfam" id="PF12682"/>
    </source>
</evidence>
<reference evidence="2 3" key="1">
    <citation type="submission" date="2019-01" db="EMBL/GenBank/DDBJ databases">
        <title>Colonization of the human gut by bovine bacteria present in Parmesan cheese.</title>
        <authorList>
            <person name="Lugli G.A."/>
            <person name="Milani C."/>
        </authorList>
    </citation>
    <scope>NUCLEOTIDE SEQUENCE [LARGE SCALE GENOMIC DNA]</scope>
    <source>
        <strain evidence="2 3">LDELB18P1</strain>
    </source>
</reference>
<dbReference type="RefSeq" id="WP_130137834.1">
    <property type="nucleotide sequence ID" value="NZ_SETJ01000090.1"/>
</dbReference>
<organism evidence="2 3">
    <name type="scientific">Lactobacillus delbrueckii</name>
    <dbReference type="NCBI Taxonomy" id="1584"/>
    <lineage>
        <taxon>Bacteria</taxon>
        <taxon>Bacillati</taxon>
        <taxon>Bacillota</taxon>
        <taxon>Bacilli</taxon>
        <taxon>Lactobacillales</taxon>
        <taxon>Lactobacillaceae</taxon>
        <taxon>Lactobacillus</taxon>
    </lineage>
</organism>
<dbReference type="Pfam" id="PF12682">
    <property type="entry name" value="Flavodoxin_4"/>
    <property type="match status" value="1"/>
</dbReference>
<dbReference type="GO" id="GO:0010181">
    <property type="term" value="F:FMN binding"/>
    <property type="evidence" value="ECO:0007669"/>
    <property type="project" value="InterPro"/>
</dbReference>
<sequence length="117" mass="12900">MKKLIAHYSWSGTTKKAAQKLAKKEGADLLEITVPGHVYELGMRQVADLAISQLDNNEYPVIAHDQVPLVSYDQIIVAAPVWSGEPAVPAYSFLNANFPGFYNSMSKKPTITAFFEV</sequence>
<evidence type="ECO:0000313" key="2">
    <source>
        <dbReference type="EMBL" id="RZM15339.1"/>
    </source>
</evidence>
<dbReference type="PANTHER" id="PTHR39201:SF1">
    <property type="entry name" value="FLAVODOXIN-LIKE DOMAIN-CONTAINING PROTEIN"/>
    <property type="match status" value="1"/>
</dbReference>
<accession>A0A4Q7DX69</accession>
<dbReference type="Proteomes" id="UP000292818">
    <property type="component" value="Unassembled WGS sequence"/>
</dbReference>
<proteinExistence type="predicted"/>
<dbReference type="InterPro" id="IPR029039">
    <property type="entry name" value="Flavoprotein-like_sf"/>
</dbReference>
<dbReference type="InterPro" id="IPR008254">
    <property type="entry name" value="Flavodoxin/NO_synth"/>
</dbReference>
<dbReference type="AlphaFoldDB" id="A0A4Q7DX69"/>
<dbReference type="GO" id="GO:0016651">
    <property type="term" value="F:oxidoreductase activity, acting on NAD(P)H"/>
    <property type="evidence" value="ECO:0007669"/>
    <property type="project" value="UniProtKB-ARBA"/>
</dbReference>
<evidence type="ECO:0000313" key="3">
    <source>
        <dbReference type="Proteomes" id="UP000292818"/>
    </source>
</evidence>
<comment type="caution">
    <text evidence="2">The sequence shown here is derived from an EMBL/GenBank/DDBJ whole genome shotgun (WGS) entry which is preliminary data.</text>
</comment>